<dbReference type="PANTHER" id="PTHR37265:SF5">
    <property type="entry name" value="OS01G0195300 PROTEIN"/>
    <property type="match status" value="1"/>
</dbReference>
<protein>
    <submittedName>
        <fullName evidence="2">Uncharacterized protein</fullName>
    </submittedName>
</protein>
<accession>A0A200PSY7</accession>
<reference evidence="2 3" key="1">
    <citation type="journal article" date="2017" name="Mol. Plant">
        <title>The Genome of Medicinal Plant Macleaya cordata Provides New Insights into Benzylisoquinoline Alkaloids Metabolism.</title>
        <authorList>
            <person name="Liu X."/>
            <person name="Liu Y."/>
            <person name="Huang P."/>
            <person name="Ma Y."/>
            <person name="Qing Z."/>
            <person name="Tang Q."/>
            <person name="Cao H."/>
            <person name="Cheng P."/>
            <person name="Zheng Y."/>
            <person name="Yuan Z."/>
            <person name="Zhou Y."/>
            <person name="Liu J."/>
            <person name="Tang Z."/>
            <person name="Zhuo Y."/>
            <person name="Zhang Y."/>
            <person name="Yu L."/>
            <person name="Huang J."/>
            <person name="Yang P."/>
            <person name="Peng Q."/>
            <person name="Zhang J."/>
            <person name="Jiang W."/>
            <person name="Zhang Z."/>
            <person name="Lin K."/>
            <person name="Ro D.K."/>
            <person name="Chen X."/>
            <person name="Xiong X."/>
            <person name="Shang Y."/>
            <person name="Huang S."/>
            <person name="Zeng J."/>
        </authorList>
    </citation>
    <scope>NUCLEOTIDE SEQUENCE [LARGE SCALE GENOMIC DNA]</scope>
    <source>
        <strain evidence="3">cv. BLH2017</strain>
        <tissue evidence="2">Root</tissue>
    </source>
</reference>
<dbReference type="EMBL" id="MVGT01004138">
    <property type="protein sequence ID" value="OVA01305.1"/>
    <property type="molecule type" value="Genomic_DNA"/>
</dbReference>
<dbReference type="OrthoDB" id="783490at2759"/>
<dbReference type="Proteomes" id="UP000195402">
    <property type="component" value="Unassembled WGS sequence"/>
</dbReference>
<dbReference type="AlphaFoldDB" id="A0A200PSY7"/>
<dbReference type="PANTHER" id="PTHR37265">
    <property type="entry name" value="OS01G0195300 PROTEIN"/>
    <property type="match status" value="1"/>
</dbReference>
<evidence type="ECO:0000313" key="3">
    <source>
        <dbReference type="Proteomes" id="UP000195402"/>
    </source>
</evidence>
<gene>
    <name evidence="2" type="ORF">BVC80_8793g16</name>
</gene>
<comment type="caution">
    <text evidence="2">The sequence shown here is derived from an EMBL/GenBank/DDBJ whole genome shotgun (WGS) entry which is preliminary data.</text>
</comment>
<evidence type="ECO:0000313" key="2">
    <source>
        <dbReference type="EMBL" id="OVA01305.1"/>
    </source>
</evidence>
<keyword evidence="3" id="KW-1185">Reference proteome</keyword>
<organism evidence="2 3">
    <name type="scientific">Macleaya cordata</name>
    <name type="common">Five-seeded plume-poppy</name>
    <name type="synonym">Bocconia cordata</name>
    <dbReference type="NCBI Taxonomy" id="56857"/>
    <lineage>
        <taxon>Eukaryota</taxon>
        <taxon>Viridiplantae</taxon>
        <taxon>Streptophyta</taxon>
        <taxon>Embryophyta</taxon>
        <taxon>Tracheophyta</taxon>
        <taxon>Spermatophyta</taxon>
        <taxon>Magnoliopsida</taxon>
        <taxon>Ranunculales</taxon>
        <taxon>Papaveraceae</taxon>
        <taxon>Papaveroideae</taxon>
        <taxon>Macleaya</taxon>
    </lineage>
</organism>
<feature type="region of interest" description="Disordered" evidence="1">
    <location>
        <begin position="60"/>
        <end position="79"/>
    </location>
</feature>
<name>A0A200PSY7_MACCD</name>
<dbReference type="InParanoid" id="A0A200PSY7"/>
<evidence type="ECO:0000256" key="1">
    <source>
        <dbReference type="SAM" id="MobiDB-lite"/>
    </source>
</evidence>
<sequence length="135" mass="14930">MDENRKNSKADDLDSEDLVLKRLRNSELISDDEDEDQYEIEEEIVMKKIKLLEAEMSCSSNTNMNNNTPSSSSLMMNNTSSSSSSNFVTMINGNEESCGSLFSDPASTIMASFDMSCGTSHPMGLIFAIYLGLRV</sequence>
<proteinExistence type="predicted"/>